<gene>
    <name evidence="1" type="ORF">B9W14_05065</name>
</gene>
<dbReference type="AlphaFoldDB" id="A0A2U8DNT6"/>
<accession>A0A2U8DNT6</accession>
<dbReference type="Proteomes" id="UP000244910">
    <property type="component" value="Chromosome"/>
</dbReference>
<name>A0A2U8DNT6_9CLOT</name>
<proteinExistence type="predicted"/>
<keyword evidence="2" id="KW-1185">Reference proteome</keyword>
<protein>
    <submittedName>
        <fullName evidence="1">Uncharacterized protein</fullName>
    </submittedName>
</protein>
<dbReference type="OrthoDB" id="1928543at2"/>
<dbReference type="KEGG" id="cdrk:B9W14_05065"/>
<reference evidence="2" key="1">
    <citation type="submission" date="2017-04" db="EMBL/GenBank/DDBJ databases">
        <authorList>
            <person name="Song Y."/>
            <person name="Cho B.-K."/>
        </authorList>
    </citation>
    <scope>NUCLEOTIDE SEQUENCE [LARGE SCALE GENOMIC DNA]</scope>
    <source>
        <strain evidence="2">SL1</strain>
    </source>
</reference>
<dbReference type="RefSeq" id="WP_032077745.1">
    <property type="nucleotide sequence ID" value="NZ_CP020953.1"/>
</dbReference>
<sequence>MVKNSEDKDKTEIISELVELSAKPVITAKNYWHESIYNILRDKKEKVKDEKEYSVYLQTELIYFRNLWNKQLDIMYAWGKEEKIPEPSKINDIIAYMEQQSETIIENGKIMFKDGKNLDKDDLAFIERYTSITELPERIIALEEDYLYFKIRDYITLNVYQFISHNEELAVDLLKGNTKETVQRIADLISNFADVCMYIDSNEG</sequence>
<organism evidence="1 2">
    <name type="scientific">Clostridium drakei</name>
    <dbReference type="NCBI Taxonomy" id="332101"/>
    <lineage>
        <taxon>Bacteria</taxon>
        <taxon>Bacillati</taxon>
        <taxon>Bacillota</taxon>
        <taxon>Clostridia</taxon>
        <taxon>Eubacteriales</taxon>
        <taxon>Clostridiaceae</taxon>
        <taxon>Clostridium</taxon>
    </lineage>
</organism>
<evidence type="ECO:0000313" key="1">
    <source>
        <dbReference type="EMBL" id="AWI03884.1"/>
    </source>
</evidence>
<evidence type="ECO:0000313" key="2">
    <source>
        <dbReference type="Proteomes" id="UP000244910"/>
    </source>
</evidence>
<dbReference type="EMBL" id="CP020953">
    <property type="protein sequence ID" value="AWI03884.1"/>
    <property type="molecule type" value="Genomic_DNA"/>
</dbReference>